<reference evidence="1 2" key="1">
    <citation type="submission" date="2017-02" db="EMBL/GenBank/DDBJ databases">
        <authorList>
            <person name="Peterson S.W."/>
        </authorList>
    </citation>
    <scope>NUCLEOTIDE SEQUENCE [LARGE SCALE GENOMIC DNA]</scope>
    <source>
        <strain evidence="1 2">ATCC 17233</strain>
    </source>
</reference>
<accession>A0A1T4Q6J9</accession>
<protein>
    <submittedName>
        <fullName evidence="1">Uncharacterized protein</fullName>
    </submittedName>
</protein>
<evidence type="ECO:0000313" key="2">
    <source>
        <dbReference type="Proteomes" id="UP000189857"/>
    </source>
</evidence>
<proteinExistence type="predicted"/>
<gene>
    <name evidence="1" type="ORF">SAMN02745110_02265</name>
</gene>
<dbReference type="EMBL" id="FUXA01000016">
    <property type="protein sequence ID" value="SJZ98848.1"/>
    <property type="molecule type" value="Genomic_DNA"/>
</dbReference>
<name>A0A1T4Q6J9_9FIRM</name>
<organism evidence="1 2">
    <name type="scientific">Eubacterium ruminantium</name>
    <dbReference type="NCBI Taxonomy" id="42322"/>
    <lineage>
        <taxon>Bacteria</taxon>
        <taxon>Bacillati</taxon>
        <taxon>Bacillota</taxon>
        <taxon>Clostridia</taxon>
        <taxon>Eubacteriales</taxon>
        <taxon>Eubacteriaceae</taxon>
        <taxon>Eubacterium</taxon>
    </lineage>
</organism>
<sequence length="65" mass="7378">MTEIVIAYGVGAEMKRETIRCVHIHIPFDRPNMMYCRMPSGFIKVVDKREIISMREIGGGGNGKH</sequence>
<evidence type="ECO:0000313" key="1">
    <source>
        <dbReference type="EMBL" id="SJZ98848.1"/>
    </source>
</evidence>
<dbReference type="AlphaFoldDB" id="A0A1T4Q6J9"/>
<dbReference type="Proteomes" id="UP000189857">
    <property type="component" value="Unassembled WGS sequence"/>
</dbReference>
<keyword evidence="2" id="KW-1185">Reference proteome</keyword>